<feature type="transmembrane region" description="Helical" evidence="5">
    <location>
        <begin position="12"/>
        <end position="29"/>
    </location>
</feature>
<name>A0A9D7SBA1_9BACT</name>
<proteinExistence type="predicted"/>
<organism evidence="7 8">
    <name type="scientific">Candidatus Defluviibacterium haderslevense</name>
    <dbReference type="NCBI Taxonomy" id="2981993"/>
    <lineage>
        <taxon>Bacteria</taxon>
        <taxon>Pseudomonadati</taxon>
        <taxon>Bacteroidota</taxon>
        <taxon>Saprospiria</taxon>
        <taxon>Saprospirales</taxon>
        <taxon>Saprospiraceae</taxon>
        <taxon>Candidatus Defluviibacterium</taxon>
    </lineage>
</organism>
<dbReference type="FunFam" id="1.20.120.1630:FF:000014">
    <property type="entry name" value="Steroid 5-alpha reductase, putative"/>
    <property type="match status" value="1"/>
</dbReference>
<evidence type="ECO:0000313" key="7">
    <source>
        <dbReference type="EMBL" id="MBK9718769.1"/>
    </source>
</evidence>
<gene>
    <name evidence="7" type="ORF">IPO85_14880</name>
</gene>
<dbReference type="PIRSF" id="PIRSF015596">
    <property type="entry name" value="5_alpha-SR2"/>
    <property type="match status" value="1"/>
</dbReference>
<dbReference type="GO" id="GO:0003865">
    <property type="term" value="F:3-oxo-5-alpha-steroid 4-dehydrogenase activity"/>
    <property type="evidence" value="ECO:0007669"/>
    <property type="project" value="InterPro"/>
</dbReference>
<keyword evidence="2 5" id="KW-0812">Transmembrane</keyword>
<evidence type="ECO:0000256" key="3">
    <source>
        <dbReference type="ARBA" id="ARBA00022989"/>
    </source>
</evidence>
<evidence type="ECO:0000256" key="1">
    <source>
        <dbReference type="ARBA" id="ARBA00004141"/>
    </source>
</evidence>
<dbReference type="InterPro" id="IPR039357">
    <property type="entry name" value="SRD5A/TECR"/>
</dbReference>
<sequence>MDISLVQLNTFMYAWIGLAIVILPIQFFITAPYGRHYNTSWGMSMSNRWGWVIMEAVSIIGLSILFLGAPGEKSLFAWVAYGLWALHYVYRSFIFPFRTRTKDKFIPIGIVASAIFFNLINAGTNGYYLGYLETYTNDWFFDLRFIIGIILFITGMLINFFADNYLIHLRNGNLNVYLIPRGGLFEYISCPNHFGEILEWIGFAIMCWNLPALGFAVWSVANLVPRAWSHHKWYRKTFSDYPEMRKAIFPGLL</sequence>
<accession>A0A9D7SBA1</accession>
<dbReference type="InterPro" id="IPR016636">
    <property type="entry name" value="3-oxo-5-alpha-steroid_4-DH"/>
</dbReference>
<feature type="transmembrane region" description="Helical" evidence="5">
    <location>
        <begin position="75"/>
        <end position="93"/>
    </location>
</feature>
<dbReference type="PANTHER" id="PTHR10556">
    <property type="entry name" value="3-OXO-5-ALPHA-STEROID 4-DEHYDROGENASE"/>
    <property type="match status" value="1"/>
</dbReference>
<feature type="transmembrane region" description="Helical" evidence="5">
    <location>
        <begin position="105"/>
        <end position="123"/>
    </location>
</feature>
<evidence type="ECO:0000256" key="5">
    <source>
        <dbReference type="SAM" id="Phobius"/>
    </source>
</evidence>
<dbReference type="GO" id="GO:0008202">
    <property type="term" value="P:steroid metabolic process"/>
    <property type="evidence" value="ECO:0007669"/>
    <property type="project" value="InterPro"/>
</dbReference>
<feature type="transmembrane region" description="Helical" evidence="5">
    <location>
        <begin position="200"/>
        <end position="224"/>
    </location>
</feature>
<evidence type="ECO:0000313" key="8">
    <source>
        <dbReference type="Proteomes" id="UP000808349"/>
    </source>
</evidence>
<feature type="transmembrane region" description="Helical" evidence="5">
    <location>
        <begin position="49"/>
        <end position="69"/>
    </location>
</feature>
<dbReference type="EMBL" id="JADKFW010000013">
    <property type="protein sequence ID" value="MBK9718769.1"/>
    <property type="molecule type" value="Genomic_DNA"/>
</dbReference>
<feature type="domain" description="3-oxo-5-alpha-steroid 4-dehydrogenase C-terminal" evidence="6">
    <location>
        <begin position="106"/>
        <end position="252"/>
    </location>
</feature>
<feature type="transmembrane region" description="Helical" evidence="5">
    <location>
        <begin position="143"/>
        <end position="162"/>
    </location>
</feature>
<reference evidence="7 8" key="1">
    <citation type="submission" date="2020-10" db="EMBL/GenBank/DDBJ databases">
        <title>Connecting structure to function with the recovery of over 1000 high-quality activated sludge metagenome-assembled genomes encoding full-length rRNA genes using long-read sequencing.</title>
        <authorList>
            <person name="Singleton C.M."/>
            <person name="Petriglieri F."/>
            <person name="Kristensen J.M."/>
            <person name="Kirkegaard R.H."/>
            <person name="Michaelsen T.Y."/>
            <person name="Andersen M.H."/>
            <person name="Karst S.M."/>
            <person name="Dueholm M.S."/>
            <person name="Nielsen P.H."/>
            <person name="Albertsen M."/>
        </authorList>
    </citation>
    <scope>NUCLEOTIDE SEQUENCE [LARGE SCALE GENOMIC DNA]</scope>
    <source>
        <strain evidence="7">Ribe_18-Q3-R11-54_BAT3C.373</strain>
    </source>
</reference>
<comment type="caution">
    <text evidence="7">The sequence shown here is derived from an EMBL/GenBank/DDBJ whole genome shotgun (WGS) entry which is preliminary data.</text>
</comment>
<keyword evidence="4 5" id="KW-0472">Membrane</keyword>
<dbReference type="PANTHER" id="PTHR10556:SF35">
    <property type="entry name" value="3-OXO-5-ALPHA-STEROID 4-DEHYDROGENASE FAMILY PROTEIN"/>
    <property type="match status" value="1"/>
</dbReference>
<evidence type="ECO:0000256" key="2">
    <source>
        <dbReference type="ARBA" id="ARBA00022692"/>
    </source>
</evidence>
<evidence type="ECO:0000256" key="4">
    <source>
        <dbReference type="ARBA" id="ARBA00023136"/>
    </source>
</evidence>
<keyword evidence="3 5" id="KW-1133">Transmembrane helix</keyword>
<dbReference type="InterPro" id="IPR001104">
    <property type="entry name" value="3-oxo-5_a-steroid_4-DH_C"/>
</dbReference>
<comment type="subcellular location">
    <subcellularLocation>
        <location evidence="1">Membrane</location>
        <topology evidence="1">Multi-pass membrane protein</topology>
    </subcellularLocation>
</comment>
<dbReference type="Pfam" id="PF02544">
    <property type="entry name" value="Steroid_dh"/>
    <property type="match status" value="1"/>
</dbReference>
<dbReference type="PROSITE" id="PS50244">
    <property type="entry name" value="S5A_REDUCTASE"/>
    <property type="match status" value="1"/>
</dbReference>
<dbReference type="AlphaFoldDB" id="A0A9D7SBA1"/>
<protein>
    <submittedName>
        <fullName evidence="7">DUF1295 domain-containing protein</fullName>
    </submittedName>
</protein>
<dbReference type="Gene3D" id="1.20.120.1630">
    <property type="match status" value="1"/>
</dbReference>
<dbReference type="Proteomes" id="UP000808349">
    <property type="component" value="Unassembled WGS sequence"/>
</dbReference>
<evidence type="ECO:0000259" key="6">
    <source>
        <dbReference type="Pfam" id="PF02544"/>
    </source>
</evidence>
<dbReference type="GO" id="GO:0016020">
    <property type="term" value="C:membrane"/>
    <property type="evidence" value="ECO:0007669"/>
    <property type="project" value="UniProtKB-SubCell"/>
</dbReference>